<dbReference type="InterPro" id="IPR001851">
    <property type="entry name" value="ABC_transp_permease"/>
</dbReference>
<keyword evidence="3 7" id="KW-0812">Transmembrane</keyword>
<evidence type="ECO:0000256" key="4">
    <source>
        <dbReference type="ARBA" id="ARBA00022989"/>
    </source>
</evidence>
<feature type="transmembrane region" description="Helical" evidence="7">
    <location>
        <begin position="219"/>
        <end position="239"/>
    </location>
</feature>
<evidence type="ECO:0000313" key="9">
    <source>
        <dbReference type="Proteomes" id="UP000664288"/>
    </source>
</evidence>
<organism evidence="8 9">
    <name type="scientific">Jiella sonneratiae</name>
    <dbReference type="NCBI Taxonomy" id="2816856"/>
    <lineage>
        <taxon>Bacteria</taxon>
        <taxon>Pseudomonadati</taxon>
        <taxon>Pseudomonadota</taxon>
        <taxon>Alphaproteobacteria</taxon>
        <taxon>Hyphomicrobiales</taxon>
        <taxon>Aurantimonadaceae</taxon>
        <taxon>Jiella</taxon>
    </lineage>
</organism>
<evidence type="ECO:0000256" key="7">
    <source>
        <dbReference type="SAM" id="Phobius"/>
    </source>
</evidence>
<gene>
    <name evidence="8" type="ORF">J1C47_04540</name>
</gene>
<reference evidence="8 9" key="1">
    <citation type="submission" date="2021-03" db="EMBL/GenBank/DDBJ databases">
        <title>Whole genome sequence of Jiella sp. MQZ13P-4.</title>
        <authorList>
            <person name="Tuo L."/>
        </authorList>
    </citation>
    <scope>NUCLEOTIDE SEQUENCE [LARGE SCALE GENOMIC DNA]</scope>
    <source>
        <strain evidence="8 9">MQZ13P-4</strain>
    </source>
</reference>
<keyword evidence="4 7" id="KW-1133">Transmembrane helix</keyword>
<evidence type="ECO:0000256" key="5">
    <source>
        <dbReference type="ARBA" id="ARBA00023136"/>
    </source>
</evidence>
<dbReference type="PANTHER" id="PTHR30482:SF4">
    <property type="entry name" value="SLR1201 PROTEIN"/>
    <property type="match status" value="1"/>
</dbReference>
<feature type="transmembrane region" description="Helical" evidence="7">
    <location>
        <begin position="87"/>
        <end position="107"/>
    </location>
</feature>
<feature type="region of interest" description="Disordered" evidence="6">
    <location>
        <begin position="334"/>
        <end position="354"/>
    </location>
</feature>
<dbReference type="Pfam" id="PF02653">
    <property type="entry name" value="BPD_transp_2"/>
    <property type="match status" value="1"/>
</dbReference>
<keyword evidence="2" id="KW-1003">Cell membrane</keyword>
<feature type="transmembrane region" description="Helical" evidence="7">
    <location>
        <begin position="259"/>
        <end position="281"/>
    </location>
</feature>
<dbReference type="EMBL" id="JAFMPY010000004">
    <property type="protein sequence ID" value="MBO0902897.1"/>
    <property type="molecule type" value="Genomic_DNA"/>
</dbReference>
<evidence type="ECO:0000313" key="8">
    <source>
        <dbReference type="EMBL" id="MBO0902897.1"/>
    </source>
</evidence>
<sequence>MNGPVKLTLQALAILAACVAVAVMPSYVDLFQLMQFTLFCSMAVLALSLGFIWGFGGILSFGQTAFFGLGAYAYAVTAINFQDSTPAILLAVLVPALFALALGYFVFYGRISDVYLGVITLTVTLILFNVFNSTAGDAYAIGSARLGGFNGMPAVPTFNMPFDPSSILFPEQSWYVTGGALIAVYLGLRLLLRSSFGRVAIAVRENETRAALLGYDPRLVKLLVFVVGGGVAGLAGALYVNWGAFVGPTIFALSLSAEIIIWICIGGLGTLIGPIVGCFLIEYLVSQIGTQQAFNANLVLGAILVVFVLLLPKGLVPTVRDLLLAAGRLARERNRRPAGEETHALPGGHPVGAE</sequence>
<dbReference type="InterPro" id="IPR043428">
    <property type="entry name" value="LivM-like"/>
</dbReference>
<comment type="caution">
    <text evidence="8">The sequence shown here is derived from an EMBL/GenBank/DDBJ whole genome shotgun (WGS) entry which is preliminary data.</text>
</comment>
<protein>
    <submittedName>
        <fullName evidence="8">Branched-chain amino acid ABC transporter permease</fullName>
    </submittedName>
</protein>
<dbReference type="CDD" id="cd06581">
    <property type="entry name" value="TM_PBP1_LivM_like"/>
    <property type="match status" value="1"/>
</dbReference>
<proteinExistence type="predicted"/>
<dbReference type="Proteomes" id="UP000664288">
    <property type="component" value="Unassembled WGS sequence"/>
</dbReference>
<feature type="transmembrane region" description="Helical" evidence="7">
    <location>
        <begin position="32"/>
        <end position="53"/>
    </location>
</feature>
<feature type="compositionally biased region" description="Basic and acidic residues" evidence="6">
    <location>
        <begin position="334"/>
        <end position="343"/>
    </location>
</feature>
<name>A0ABS3IZP9_9HYPH</name>
<evidence type="ECO:0000256" key="6">
    <source>
        <dbReference type="SAM" id="MobiDB-lite"/>
    </source>
</evidence>
<feature type="transmembrane region" description="Helical" evidence="7">
    <location>
        <begin position="293"/>
        <end position="311"/>
    </location>
</feature>
<dbReference type="PANTHER" id="PTHR30482">
    <property type="entry name" value="HIGH-AFFINITY BRANCHED-CHAIN AMINO ACID TRANSPORT SYSTEM PERMEASE"/>
    <property type="match status" value="1"/>
</dbReference>
<evidence type="ECO:0000256" key="1">
    <source>
        <dbReference type="ARBA" id="ARBA00004651"/>
    </source>
</evidence>
<dbReference type="PROSITE" id="PS51257">
    <property type="entry name" value="PROKAR_LIPOPROTEIN"/>
    <property type="match status" value="1"/>
</dbReference>
<comment type="subcellular location">
    <subcellularLocation>
        <location evidence="1">Cell membrane</location>
        <topology evidence="1">Multi-pass membrane protein</topology>
    </subcellularLocation>
</comment>
<feature type="transmembrane region" description="Helical" evidence="7">
    <location>
        <begin position="65"/>
        <end position="81"/>
    </location>
</feature>
<evidence type="ECO:0000256" key="3">
    <source>
        <dbReference type="ARBA" id="ARBA00022692"/>
    </source>
</evidence>
<feature type="transmembrane region" description="Helical" evidence="7">
    <location>
        <begin position="114"/>
        <end position="131"/>
    </location>
</feature>
<dbReference type="RefSeq" id="WP_207349543.1">
    <property type="nucleotide sequence ID" value="NZ_JAFMPY010000004.1"/>
</dbReference>
<feature type="transmembrane region" description="Helical" evidence="7">
    <location>
        <begin position="174"/>
        <end position="192"/>
    </location>
</feature>
<keyword evidence="5 7" id="KW-0472">Membrane</keyword>
<accession>A0ABS3IZP9</accession>
<keyword evidence="9" id="KW-1185">Reference proteome</keyword>
<evidence type="ECO:0000256" key="2">
    <source>
        <dbReference type="ARBA" id="ARBA00022475"/>
    </source>
</evidence>